<dbReference type="AlphaFoldDB" id="A5Z7Y5"/>
<evidence type="ECO:0000313" key="3">
    <source>
        <dbReference type="Proteomes" id="UP000006000"/>
    </source>
</evidence>
<dbReference type="Proteomes" id="UP000006000">
    <property type="component" value="Unassembled WGS sequence"/>
</dbReference>
<feature type="transmembrane region" description="Helical" evidence="1">
    <location>
        <begin position="21"/>
        <end position="46"/>
    </location>
</feature>
<reference evidence="2 3" key="2">
    <citation type="submission" date="2007-04" db="EMBL/GenBank/DDBJ databases">
        <title>Draft genome sequence of Eubacterium ventriosum (ATCC 27560).</title>
        <authorList>
            <person name="Sudarsanam P."/>
            <person name="Ley R."/>
            <person name="Guruge J."/>
            <person name="Turnbaugh P.J."/>
            <person name="Mahowald M."/>
            <person name="Liep D."/>
            <person name="Gordon J."/>
        </authorList>
    </citation>
    <scope>NUCLEOTIDE SEQUENCE [LARGE SCALE GENOMIC DNA]</scope>
    <source>
        <strain evidence="2 3">ATCC 27560</strain>
    </source>
</reference>
<keyword evidence="1" id="KW-1133">Transmembrane helix</keyword>
<reference evidence="2 3" key="1">
    <citation type="submission" date="2007-03" db="EMBL/GenBank/DDBJ databases">
        <authorList>
            <person name="Fulton L."/>
            <person name="Clifton S."/>
            <person name="Fulton B."/>
            <person name="Xu J."/>
            <person name="Minx P."/>
            <person name="Pepin K.H."/>
            <person name="Johnson M."/>
            <person name="Thiruvilangam P."/>
            <person name="Bhonagiri V."/>
            <person name="Nash W.E."/>
            <person name="Mardis E.R."/>
            <person name="Wilson R.K."/>
        </authorList>
    </citation>
    <scope>NUCLEOTIDE SEQUENCE [LARGE SCALE GENOMIC DNA]</scope>
    <source>
        <strain evidence="2 3">ATCC 27560</strain>
    </source>
</reference>
<protein>
    <submittedName>
        <fullName evidence="2">Uncharacterized protein</fullName>
    </submittedName>
</protein>
<proteinExistence type="predicted"/>
<dbReference type="EMBL" id="AAVL02000035">
    <property type="protein sequence ID" value="EDM51041.1"/>
    <property type="molecule type" value="Genomic_DNA"/>
</dbReference>
<name>A5Z7Y5_9FIRM</name>
<evidence type="ECO:0000313" key="2">
    <source>
        <dbReference type="EMBL" id="EDM51041.1"/>
    </source>
</evidence>
<keyword evidence="1" id="KW-0472">Membrane</keyword>
<comment type="caution">
    <text evidence="2">The sequence shown here is derived from an EMBL/GenBank/DDBJ whole genome shotgun (WGS) entry which is preliminary data.</text>
</comment>
<sequence length="85" mass="9727">MNSIYIKMHNTCFCYNPIMMCFILFKIFYTFCCVSIYLFIAGIITFHTDSAIIICPKYCTSIRLTPGNSICGTITYIESFPCTIS</sequence>
<organism evidence="2 3">
    <name type="scientific">Eubacterium ventriosum ATCC 27560</name>
    <dbReference type="NCBI Taxonomy" id="411463"/>
    <lineage>
        <taxon>Bacteria</taxon>
        <taxon>Bacillati</taxon>
        <taxon>Bacillota</taxon>
        <taxon>Clostridia</taxon>
        <taxon>Eubacteriales</taxon>
        <taxon>Eubacteriaceae</taxon>
        <taxon>Eubacterium</taxon>
    </lineage>
</organism>
<gene>
    <name evidence="2" type="ORF">EUBVEN_01824</name>
</gene>
<evidence type="ECO:0000256" key="1">
    <source>
        <dbReference type="SAM" id="Phobius"/>
    </source>
</evidence>
<dbReference type="HOGENOM" id="CLU_2507764_0_0_9"/>
<accession>A5Z7Y5</accession>
<keyword evidence="1" id="KW-0812">Transmembrane</keyword>